<accession>A0A1I2GFV0</accession>
<reference evidence="4 5" key="1">
    <citation type="submission" date="2016-10" db="EMBL/GenBank/DDBJ databases">
        <authorList>
            <person name="de Groot N.N."/>
        </authorList>
    </citation>
    <scope>NUCLEOTIDE SEQUENCE [LARGE SCALE GENOMIC DNA]</scope>
    <source>
        <strain evidence="4 5">DSM 43019</strain>
    </source>
</reference>
<dbReference type="Gene3D" id="1.10.10.10">
    <property type="entry name" value="Winged helix-like DNA-binding domain superfamily/Winged helix DNA-binding domain"/>
    <property type="match status" value="1"/>
</dbReference>
<dbReference type="PANTHER" id="PTHR16305:SF35">
    <property type="entry name" value="TRANSCRIPTIONAL ACTIVATOR DOMAIN"/>
    <property type="match status" value="1"/>
</dbReference>
<name>A0A1I2GFV0_9ACTN</name>
<dbReference type="GO" id="GO:0003677">
    <property type="term" value="F:DNA binding"/>
    <property type="evidence" value="ECO:0007669"/>
    <property type="project" value="InterPro"/>
</dbReference>
<dbReference type="InterPro" id="IPR016032">
    <property type="entry name" value="Sig_transdc_resp-reg_C-effctor"/>
</dbReference>
<dbReference type="OrthoDB" id="3197423at2"/>
<dbReference type="Proteomes" id="UP000199645">
    <property type="component" value="Unassembled WGS sequence"/>
</dbReference>
<dbReference type="EMBL" id="FONV01000006">
    <property type="protein sequence ID" value="SFF15860.1"/>
    <property type="molecule type" value="Genomic_DNA"/>
</dbReference>
<dbReference type="SUPFAM" id="SSF46894">
    <property type="entry name" value="C-terminal effector domain of the bipartite response regulators"/>
    <property type="match status" value="1"/>
</dbReference>
<sequence>MIGRERELAALRGMLDTARAGDTTTVLLRGEAGIGKSTLLAALEQAAAEAGFRALVCAGVQSEASIGMAGLHQLLHGAGDRIDGLPPQQRDALRSAFGIGPDVAPDRLLLSVAVLSLLEDLAGDRPLLLVLEDVQWMDEPTLGMIAFVVRRLREIPILVVASCRDEAPAPLGTLRLPEMVLPRLPGEAADRLLAETNPGLDPQTRALVLDEAEGNPLALIELARGLAGHDPIQVVAAHPRLPLPERLERVFAAQIAGQPAATRDLLLIAAAGTGSRLDELALGAQRRGLGLEALAPAERAGLVRADAAQLRFRHPLIRSAVYATATGAQRIAAHETIAGVLSDSGDQPRAAWHRAAAATGADESVAADLDRAATVLQARGDTGTAMRSWVRAAELSATGENRARRLAFAAEAARRAGLTATALRLADDAMHASTDPLVLARAALVEEILGLTTGVVTRDPLQVGSIARRAGTGPPLPPADAFLPVALLMNTAAHCAAYGVGLDVRRRIAADLRAVTGSREGRLTAAIRALLDPVQDGQAALEALRDMPPLRTALEAVSLGIGAEPAHDWALAVRYHRAGADRARADSAIGDLATAGVMLGRALAVQGRLDDAFAAAEEGRRLAADLGEHLLASLGDAVIAHLHAWRGDTGDSTAALARSRELGTPARVEITVWQRWTTGLTELAAGRHWNAYIELSAVCDRPEPGLLAIADLAEAATRAGYAASFAERLRAAEEYAATFDSPLIRMLLLRAGALLADDAEPLFTAALAVPGAAGYPLQLARSRLAYGEWLRRQRRIGEARAQFAAAARAFGEAGARPWLARAESEARASGAVTGTGEVRRGVLTAQELQIARLAAEGRTNKEIADHLFLSHRTVAAHLYRIYPKLGVTGRGALRDVIGGI</sequence>
<dbReference type="STRING" id="35752.SAMN05421541_106487"/>
<dbReference type="PROSITE" id="PS00622">
    <property type="entry name" value="HTH_LUXR_1"/>
    <property type="match status" value="1"/>
</dbReference>
<dbReference type="AlphaFoldDB" id="A0A1I2GFV0"/>
<dbReference type="PANTHER" id="PTHR16305">
    <property type="entry name" value="TESTICULAR SOLUBLE ADENYLYL CYCLASE"/>
    <property type="match status" value="1"/>
</dbReference>
<dbReference type="CDD" id="cd06170">
    <property type="entry name" value="LuxR_C_like"/>
    <property type="match status" value="1"/>
</dbReference>
<dbReference type="InterPro" id="IPR027417">
    <property type="entry name" value="P-loop_NTPase"/>
</dbReference>
<dbReference type="InterPro" id="IPR000792">
    <property type="entry name" value="Tscrpt_reg_LuxR_C"/>
</dbReference>
<dbReference type="PROSITE" id="PS50043">
    <property type="entry name" value="HTH_LUXR_2"/>
    <property type="match status" value="1"/>
</dbReference>
<dbReference type="Pfam" id="PF13191">
    <property type="entry name" value="AAA_16"/>
    <property type="match status" value="1"/>
</dbReference>
<dbReference type="GO" id="GO:0006355">
    <property type="term" value="P:regulation of DNA-templated transcription"/>
    <property type="evidence" value="ECO:0007669"/>
    <property type="project" value="InterPro"/>
</dbReference>
<gene>
    <name evidence="4" type="ORF">SAMN05421541_106487</name>
</gene>
<feature type="domain" description="HTH luxR-type" evidence="3">
    <location>
        <begin position="836"/>
        <end position="900"/>
    </location>
</feature>
<protein>
    <submittedName>
        <fullName evidence="4">Regulatory protein, luxR family</fullName>
    </submittedName>
</protein>
<evidence type="ECO:0000313" key="4">
    <source>
        <dbReference type="EMBL" id="SFF15860.1"/>
    </source>
</evidence>
<dbReference type="SMART" id="SM00421">
    <property type="entry name" value="HTH_LUXR"/>
    <property type="match status" value="1"/>
</dbReference>
<proteinExistence type="predicted"/>
<dbReference type="GO" id="GO:0005524">
    <property type="term" value="F:ATP binding"/>
    <property type="evidence" value="ECO:0007669"/>
    <property type="project" value="UniProtKB-KW"/>
</dbReference>
<dbReference type="PRINTS" id="PR00038">
    <property type="entry name" value="HTHLUXR"/>
</dbReference>
<dbReference type="GO" id="GO:0005737">
    <property type="term" value="C:cytoplasm"/>
    <property type="evidence" value="ECO:0007669"/>
    <property type="project" value="TreeGrafter"/>
</dbReference>
<keyword evidence="1" id="KW-0547">Nucleotide-binding</keyword>
<evidence type="ECO:0000259" key="3">
    <source>
        <dbReference type="PROSITE" id="PS50043"/>
    </source>
</evidence>
<dbReference type="InterPro" id="IPR041664">
    <property type="entry name" value="AAA_16"/>
</dbReference>
<dbReference type="Pfam" id="PF00196">
    <property type="entry name" value="GerE"/>
    <property type="match status" value="1"/>
</dbReference>
<keyword evidence="5" id="KW-1185">Reference proteome</keyword>
<evidence type="ECO:0000256" key="2">
    <source>
        <dbReference type="ARBA" id="ARBA00022840"/>
    </source>
</evidence>
<evidence type="ECO:0000256" key="1">
    <source>
        <dbReference type="ARBA" id="ARBA00022741"/>
    </source>
</evidence>
<dbReference type="SUPFAM" id="SSF52540">
    <property type="entry name" value="P-loop containing nucleoside triphosphate hydrolases"/>
    <property type="match status" value="1"/>
</dbReference>
<keyword evidence="2" id="KW-0067">ATP-binding</keyword>
<dbReference type="Gene3D" id="3.40.50.300">
    <property type="entry name" value="P-loop containing nucleotide triphosphate hydrolases"/>
    <property type="match status" value="1"/>
</dbReference>
<evidence type="ECO:0000313" key="5">
    <source>
        <dbReference type="Proteomes" id="UP000199645"/>
    </source>
</evidence>
<dbReference type="InterPro" id="IPR036388">
    <property type="entry name" value="WH-like_DNA-bd_sf"/>
</dbReference>
<dbReference type="GO" id="GO:0004016">
    <property type="term" value="F:adenylate cyclase activity"/>
    <property type="evidence" value="ECO:0007669"/>
    <property type="project" value="TreeGrafter"/>
</dbReference>
<dbReference type="RefSeq" id="WP_093615622.1">
    <property type="nucleotide sequence ID" value="NZ_BOMT01000027.1"/>
</dbReference>
<organism evidence="4 5">
    <name type="scientific">Actinoplanes philippinensis</name>
    <dbReference type="NCBI Taxonomy" id="35752"/>
    <lineage>
        <taxon>Bacteria</taxon>
        <taxon>Bacillati</taxon>
        <taxon>Actinomycetota</taxon>
        <taxon>Actinomycetes</taxon>
        <taxon>Micromonosporales</taxon>
        <taxon>Micromonosporaceae</taxon>
        <taxon>Actinoplanes</taxon>
    </lineage>
</organism>